<dbReference type="EMBL" id="MHSR01000016">
    <property type="protein sequence ID" value="OHA46364.1"/>
    <property type="molecule type" value="Genomic_DNA"/>
</dbReference>
<dbReference type="SUPFAM" id="SSF53955">
    <property type="entry name" value="Lysozyme-like"/>
    <property type="match status" value="1"/>
</dbReference>
<reference evidence="3 4" key="1">
    <citation type="journal article" date="2016" name="Nat. Commun.">
        <title>Thousands of microbial genomes shed light on interconnected biogeochemical processes in an aquifer system.</title>
        <authorList>
            <person name="Anantharaman K."/>
            <person name="Brown C.T."/>
            <person name="Hug L.A."/>
            <person name="Sharon I."/>
            <person name="Castelle C.J."/>
            <person name="Probst A.J."/>
            <person name="Thomas B.C."/>
            <person name="Singh A."/>
            <person name="Wilkins M.J."/>
            <person name="Karaoz U."/>
            <person name="Brodie E.L."/>
            <person name="Williams K.H."/>
            <person name="Hubbard S.S."/>
            <person name="Banfield J.F."/>
        </authorList>
    </citation>
    <scope>NUCLEOTIDE SEQUENCE [LARGE SCALE GENOMIC DNA]</scope>
</reference>
<proteinExistence type="predicted"/>
<evidence type="ECO:0000256" key="1">
    <source>
        <dbReference type="SAM" id="Coils"/>
    </source>
</evidence>
<protein>
    <recommendedName>
        <fullName evidence="5">Transglycosylase SLT domain-containing protein</fullName>
    </recommendedName>
</protein>
<dbReference type="AlphaFoldDB" id="A0A1G2PDF6"/>
<dbReference type="Proteomes" id="UP000178869">
    <property type="component" value="Unassembled WGS sequence"/>
</dbReference>
<comment type="caution">
    <text evidence="3">The sequence shown here is derived from an EMBL/GenBank/DDBJ whole genome shotgun (WGS) entry which is preliminary data.</text>
</comment>
<keyword evidence="2" id="KW-0812">Transmembrane</keyword>
<organism evidence="3 4">
    <name type="scientific">Candidatus Terrybacteria bacterium RIFCSPHIGHO2_01_FULL_43_35</name>
    <dbReference type="NCBI Taxonomy" id="1802361"/>
    <lineage>
        <taxon>Bacteria</taxon>
        <taxon>Candidatus Terryibacteriota</taxon>
    </lineage>
</organism>
<gene>
    <name evidence="3" type="ORF">A2828_00220</name>
</gene>
<accession>A0A1G2PDF6</accession>
<evidence type="ECO:0000313" key="4">
    <source>
        <dbReference type="Proteomes" id="UP000178869"/>
    </source>
</evidence>
<evidence type="ECO:0000256" key="2">
    <source>
        <dbReference type="SAM" id="Phobius"/>
    </source>
</evidence>
<keyword evidence="1" id="KW-0175">Coiled coil</keyword>
<keyword evidence="2" id="KW-0472">Membrane</keyword>
<feature type="coiled-coil region" evidence="1">
    <location>
        <begin position="50"/>
        <end position="84"/>
    </location>
</feature>
<sequence>MQKFSPQKFMISKFHSNQKWLGGILVFFAMLTPLFFTQGSQDSLTVSQIKQTLDESLDAIEAEMDQINKNLGNLKTQQATLAREIKVFDANIRKVELQIRRTDLSIADNEQGITEKEKQIAEVEVKLTLARQNLKKILLTIDYNDNESPIEIILGADNFSEVFGKIQDIQLVEADVQRRIDEIAEIKSTLAKEKDVLEVKKEELVSLRTLSSIEKRELEAKRQQRAMLLAETKGKEKNFNAQLIRAVQDAAIIRQQIFALEGTNVSMPFEAALLLAKKTSAYGNIRPAFLLAVLQKESHWGASVGTGNWRDDMNPKDWPAFIKITQELGLDPDTTPVSKAPDYGWGGAMGPAQFLPRTWLAWRDKVAALTGHNPPSPWNIEDAFTASALKLAAAGADQQTRDAEWKAAMIYFAGSNWQNPAFSFYADDIMVLADDLQEKINLIGG</sequence>
<name>A0A1G2PDF6_9BACT</name>
<evidence type="ECO:0008006" key="5">
    <source>
        <dbReference type="Google" id="ProtNLM"/>
    </source>
</evidence>
<dbReference type="InterPro" id="IPR023346">
    <property type="entry name" value="Lysozyme-like_dom_sf"/>
</dbReference>
<keyword evidence="2" id="KW-1133">Transmembrane helix</keyword>
<dbReference type="Gene3D" id="1.10.530.10">
    <property type="match status" value="1"/>
</dbReference>
<dbReference type="Gene3D" id="6.10.250.3150">
    <property type="match status" value="1"/>
</dbReference>
<evidence type="ECO:0000313" key="3">
    <source>
        <dbReference type="EMBL" id="OHA46364.1"/>
    </source>
</evidence>
<feature type="transmembrane region" description="Helical" evidence="2">
    <location>
        <begin position="20"/>
        <end position="36"/>
    </location>
</feature>